<dbReference type="SUPFAM" id="SSF53474">
    <property type="entry name" value="alpha/beta-Hydrolases"/>
    <property type="match status" value="1"/>
</dbReference>
<reference evidence="5" key="1">
    <citation type="journal article" date="2020" name="Stud. Mycol.">
        <title>101 Dothideomycetes genomes: a test case for predicting lifestyles and emergence of pathogens.</title>
        <authorList>
            <person name="Haridas S."/>
            <person name="Albert R."/>
            <person name="Binder M."/>
            <person name="Bloem J."/>
            <person name="Labutti K."/>
            <person name="Salamov A."/>
            <person name="Andreopoulos B."/>
            <person name="Baker S."/>
            <person name="Barry K."/>
            <person name="Bills G."/>
            <person name="Bluhm B."/>
            <person name="Cannon C."/>
            <person name="Castanera R."/>
            <person name="Culley D."/>
            <person name="Daum C."/>
            <person name="Ezra D."/>
            <person name="Gonzalez J."/>
            <person name="Henrissat B."/>
            <person name="Kuo A."/>
            <person name="Liang C."/>
            <person name="Lipzen A."/>
            <person name="Lutzoni F."/>
            <person name="Magnuson J."/>
            <person name="Mondo S."/>
            <person name="Nolan M."/>
            <person name="Ohm R."/>
            <person name="Pangilinan J."/>
            <person name="Park H.-J."/>
            <person name="Ramirez L."/>
            <person name="Alfaro M."/>
            <person name="Sun H."/>
            <person name="Tritt A."/>
            <person name="Yoshinaga Y."/>
            <person name="Zwiers L.-H."/>
            <person name="Turgeon B."/>
            <person name="Goodwin S."/>
            <person name="Spatafora J."/>
            <person name="Crous P."/>
            <person name="Grigoriev I."/>
        </authorList>
    </citation>
    <scope>NUCLEOTIDE SEQUENCE</scope>
    <source>
        <strain evidence="5">CBS 627.86</strain>
    </source>
</reference>
<dbReference type="InterPro" id="IPR050309">
    <property type="entry name" value="Type-B_Carboxylest/Lipase"/>
</dbReference>
<name>A0A6A5YGC0_9PLEO</name>
<evidence type="ECO:0000313" key="6">
    <source>
        <dbReference type="Proteomes" id="UP000799770"/>
    </source>
</evidence>
<dbReference type="InterPro" id="IPR002018">
    <property type="entry name" value="CarbesteraseB"/>
</dbReference>
<keyword evidence="3" id="KW-0732">Signal</keyword>
<comment type="similarity">
    <text evidence="1 3">Belongs to the type-B carboxylesterase/lipase family.</text>
</comment>
<keyword evidence="6" id="KW-1185">Reference proteome</keyword>
<dbReference type="EMBL" id="ML977365">
    <property type="protein sequence ID" value="KAF2106166.1"/>
    <property type="molecule type" value="Genomic_DNA"/>
</dbReference>
<feature type="signal peptide" evidence="3">
    <location>
        <begin position="1"/>
        <end position="21"/>
    </location>
</feature>
<dbReference type="EC" id="3.1.1.-" evidence="3"/>
<dbReference type="Pfam" id="PF00135">
    <property type="entry name" value="COesterase"/>
    <property type="match status" value="2"/>
</dbReference>
<dbReference type="PROSITE" id="PS00122">
    <property type="entry name" value="CARBOXYLESTERASE_B_1"/>
    <property type="match status" value="1"/>
</dbReference>
<dbReference type="InterPro" id="IPR019826">
    <property type="entry name" value="Carboxylesterase_B_AS"/>
</dbReference>
<dbReference type="Proteomes" id="UP000799770">
    <property type="component" value="Unassembled WGS sequence"/>
</dbReference>
<dbReference type="PANTHER" id="PTHR11559">
    <property type="entry name" value="CARBOXYLESTERASE"/>
    <property type="match status" value="1"/>
</dbReference>
<dbReference type="GO" id="GO:0016787">
    <property type="term" value="F:hydrolase activity"/>
    <property type="evidence" value="ECO:0007669"/>
    <property type="project" value="UniProtKB-KW"/>
</dbReference>
<evidence type="ECO:0000256" key="2">
    <source>
        <dbReference type="ARBA" id="ARBA00022801"/>
    </source>
</evidence>
<proteinExistence type="inferred from homology"/>
<dbReference type="Gene3D" id="3.40.50.1820">
    <property type="entry name" value="alpha/beta hydrolase"/>
    <property type="match status" value="2"/>
</dbReference>
<evidence type="ECO:0000313" key="5">
    <source>
        <dbReference type="EMBL" id="KAF2106166.1"/>
    </source>
</evidence>
<feature type="chain" id="PRO_5025714811" description="Carboxylic ester hydrolase" evidence="3">
    <location>
        <begin position="22"/>
        <end position="526"/>
    </location>
</feature>
<keyword evidence="2 3" id="KW-0378">Hydrolase</keyword>
<feature type="domain" description="Carboxylesterase type B" evidence="4">
    <location>
        <begin position="387"/>
        <end position="503"/>
    </location>
</feature>
<accession>A0A6A5YGC0</accession>
<protein>
    <recommendedName>
        <fullName evidence="3">Carboxylic ester hydrolase</fullName>
        <ecNumber evidence="3">3.1.1.-</ecNumber>
    </recommendedName>
</protein>
<sequence length="526" mass="57410">MRNLLILVLWLCASALSSVEASVGPSTRFETVRTKSGLITGHPSPKVNQVWEYLGIPYAQPPLGDLRWAAPREYKSQGPYNASNFGYDCPQVAATQPAFPGFTTQALRILSYFTAAAGTQRSEDCLTLSIWSKTTNKSLKADKPVWVLFHGGRFAGGNTNTPFADGKYLADNEDIVVVSANYRLNVFGFPGAPGAETNLGLRDQRLAVKWLQGNIAAFGGNPNKIVISGQSSGGVAVDWWSYAYKEDPIVHGLMSQSGNAFSFPLNTPQKQQANWYNLSTTLGCGSSGDTLECMRQQPWQTISTAVSKIPASPGGNPVRSTPPFYPMVDNETVFADYLSLSSSGSFAKLPYFHGHNNYEQGYYVIPAYAQGRNVTEEQAAEFLLESFVCPVSHEARSRFAAKVPTWVYRYFGDWDNTRLYPTSGAYHGTELEMILGISEDVSGLPASQAQKATSRLFQRAVASFVESPESGLTNLGWPQFNPDTESWVEIAVRNKPNATFAKPEKYDAPCSTIIMGALPTPSPSLS</sequence>
<evidence type="ECO:0000256" key="3">
    <source>
        <dbReference type="RuleBase" id="RU361235"/>
    </source>
</evidence>
<dbReference type="AlphaFoldDB" id="A0A6A5YGC0"/>
<evidence type="ECO:0000256" key="1">
    <source>
        <dbReference type="ARBA" id="ARBA00005964"/>
    </source>
</evidence>
<organism evidence="5 6">
    <name type="scientific">Lophiotrema nucula</name>
    <dbReference type="NCBI Taxonomy" id="690887"/>
    <lineage>
        <taxon>Eukaryota</taxon>
        <taxon>Fungi</taxon>
        <taxon>Dikarya</taxon>
        <taxon>Ascomycota</taxon>
        <taxon>Pezizomycotina</taxon>
        <taxon>Dothideomycetes</taxon>
        <taxon>Pleosporomycetidae</taxon>
        <taxon>Pleosporales</taxon>
        <taxon>Lophiotremataceae</taxon>
        <taxon>Lophiotrema</taxon>
    </lineage>
</organism>
<dbReference type="InterPro" id="IPR029058">
    <property type="entry name" value="AB_hydrolase_fold"/>
</dbReference>
<gene>
    <name evidence="5" type="ORF">BDV96DRAFT_591306</name>
</gene>
<evidence type="ECO:0000259" key="4">
    <source>
        <dbReference type="Pfam" id="PF00135"/>
    </source>
</evidence>
<dbReference type="OrthoDB" id="408631at2759"/>
<feature type="domain" description="Carboxylesterase type B" evidence="4">
    <location>
        <begin position="31"/>
        <end position="370"/>
    </location>
</feature>